<evidence type="ECO:0000313" key="2">
    <source>
        <dbReference type="EMBL" id="AKU89756.1"/>
    </source>
</evidence>
<dbReference type="AlphaFoldDB" id="A0A0K1P8M3"/>
<dbReference type="GO" id="GO:0009269">
    <property type="term" value="P:response to desiccation"/>
    <property type="evidence" value="ECO:0007669"/>
    <property type="project" value="InterPro"/>
</dbReference>
<dbReference type="SUPFAM" id="SSF117070">
    <property type="entry name" value="LEA14-like"/>
    <property type="match status" value="1"/>
</dbReference>
<sequence>MAPEPIVSKAEVMKIEVTDQSFTTFTSTATLKLDPAQAHPAREARYELFVGDGRKLLAAGKVSLGADVAAGGTVEIAATAPYADEDDLGDVMEREAPLPYVFKGTVTTDDGHIFEFQRAAMVRAPRVPNASVWHVETSIQDKEVSLVFFLRVENMNPFELQLNGLAFDLAINGTKLVEKGTAGRKQRVPPSATANLEIPFTLSKENFPQVEQIIRSRARMQYLIDGQIQLSIGHIPVELAGPIEF</sequence>
<gene>
    <name evidence="2" type="ORF">AKJ08_0143</name>
</gene>
<feature type="domain" description="Water stress and hypersensitive response" evidence="1">
    <location>
        <begin position="130"/>
        <end position="244"/>
    </location>
</feature>
<name>A0A0K1P8M3_9BACT</name>
<evidence type="ECO:0000313" key="3">
    <source>
        <dbReference type="Proteomes" id="UP000055590"/>
    </source>
</evidence>
<dbReference type="InterPro" id="IPR013990">
    <property type="entry name" value="WHy-dom"/>
</dbReference>
<dbReference type="SMART" id="SM00769">
    <property type="entry name" value="WHy"/>
    <property type="match status" value="1"/>
</dbReference>
<dbReference type="KEGG" id="vin:AKJ08_0143"/>
<dbReference type="Gene3D" id="2.60.40.1820">
    <property type="match status" value="1"/>
</dbReference>
<dbReference type="Proteomes" id="UP000055590">
    <property type="component" value="Chromosome"/>
</dbReference>
<accession>A0A0K1P8M3</accession>
<dbReference type="InterPro" id="IPR004864">
    <property type="entry name" value="LEA_2"/>
</dbReference>
<proteinExistence type="predicted"/>
<keyword evidence="3" id="KW-1185">Reference proteome</keyword>
<protein>
    <recommendedName>
        <fullName evidence="1">Water stress and hypersensitive response domain-containing protein</fullName>
    </recommendedName>
</protein>
<reference evidence="2 3" key="1">
    <citation type="submission" date="2015-08" db="EMBL/GenBank/DDBJ databases">
        <authorList>
            <person name="Babu N.S."/>
            <person name="Beckwith C.J."/>
            <person name="Beseler K.G."/>
            <person name="Brison A."/>
            <person name="Carone J.V."/>
            <person name="Caskin T.P."/>
            <person name="Diamond M."/>
            <person name="Durham M.E."/>
            <person name="Foxe J.M."/>
            <person name="Go M."/>
            <person name="Henderson B.A."/>
            <person name="Jones I.B."/>
            <person name="McGettigan J.A."/>
            <person name="Micheletti S.J."/>
            <person name="Nasrallah M.E."/>
            <person name="Ortiz D."/>
            <person name="Piller C.R."/>
            <person name="Privatt S.R."/>
            <person name="Schneider S.L."/>
            <person name="Sharp S."/>
            <person name="Smith T.C."/>
            <person name="Stanton J.D."/>
            <person name="Ullery H.E."/>
            <person name="Wilson R.J."/>
            <person name="Serrano M.G."/>
            <person name="Buck G."/>
            <person name="Lee V."/>
            <person name="Wang Y."/>
            <person name="Carvalho R."/>
            <person name="Voegtly L."/>
            <person name="Shi R."/>
            <person name="Duckworth R."/>
            <person name="Johnson A."/>
            <person name="Loviza R."/>
            <person name="Walstead R."/>
            <person name="Shah Z."/>
            <person name="Kiflezghi M."/>
            <person name="Wade K."/>
            <person name="Ball S.L."/>
            <person name="Bradley K.W."/>
            <person name="Asai D.J."/>
            <person name="Bowman C.A."/>
            <person name="Russell D.A."/>
            <person name="Pope W.H."/>
            <person name="Jacobs-Sera D."/>
            <person name="Hendrix R.W."/>
            <person name="Hatfull G.F."/>
        </authorList>
    </citation>
    <scope>NUCLEOTIDE SEQUENCE [LARGE SCALE GENOMIC DNA]</scope>
    <source>
        <strain evidence="2 3">DSM 27710</strain>
    </source>
</reference>
<evidence type="ECO:0000259" key="1">
    <source>
        <dbReference type="SMART" id="SM00769"/>
    </source>
</evidence>
<organism evidence="2 3">
    <name type="scientific">Vulgatibacter incomptus</name>
    <dbReference type="NCBI Taxonomy" id="1391653"/>
    <lineage>
        <taxon>Bacteria</taxon>
        <taxon>Pseudomonadati</taxon>
        <taxon>Myxococcota</taxon>
        <taxon>Myxococcia</taxon>
        <taxon>Myxococcales</taxon>
        <taxon>Cystobacterineae</taxon>
        <taxon>Vulgatibacteraceae</taxon>
        <taxon>Vulgatibacter</taxon>
    </lineage>
</organism>
<dbReference type="Pfam" id="PF03168">
    <property type="entry name" value="LEA_2"/>
    <property type="match status" value="1"/>
</dbReference>
<dbReference type="EMBL" id="CP012332">
    <property type="protein sequence ID" value="AKU89756.1"/>
    <property type="molecule type" value="Genomic_DNA"/>
</dbReference>